<dbReference type="Proteomes" id="UP000663862">
    <property type="component" value="Unassembled WGS sequence"/>
</dbReference>
<dbReference type="PANTHER" id="PTHR10838:SF20">
    <property type="entry name" value="SYNAPTOGYRIN"/>
    <property type="match status" value="1"/>
</dbReference>
<evidence type="ECO:0000313" key="15">
    <source>
        <dbReference type="EMBL" id="CAF4581664.1"/>
    </source>
</evidence>
<evidence type="ECO:0000259" key="7">
    <source>
        <dbReference type="PROSITE" id="PS51225"/>
    </source>
</evidence>
<comment type="caution">
    <text evidence="10">The sequence shown here is derived from an EMBL/GenBank/DDBJ whole genome shotgun (WGS) entry which is preliminary data.</text>
</comment>
<evidence type="ECO:0000256" key="4">
    <source>
        <dbReference type="ARBA" id="ARBA00022989"/>
    </source>
</evidence>
<comment type="subcellular location">
    <subcellularLocation>
        <location evidence="1 6">Membrane</location>
        <topology evidence="1 6">Multi-pass membrane protein</topology>
    </subcellularLocation>
</comment>
<dbReference type="EMBL" id="CAJOBR010001136">
    <property type="protein sequence ID" value="CAF4581664.1"/>
    <property type="molecule type" value="Genomic_DNA"/>
</dbReference>
<feature type="transmembrane region" description="Helical" evidence="6">
    <location>
        <begin position="68"/>
        <end position="89"/>
    </location>
</feature>
<feature type="domain" description="MARVEL" evidence="7">
    <location>
        <begin position="24"/>
        <end position="170"/>
    </location>
</feature>
<proteinExistence type="inferred from homology"/>
<dbReference type="Proteomes" id="UP000663869">
    <property type="component" value="Unassembled WGS sequence"/>
</dbReference>
<reference evidence="10" key="1">
    <citation type="submission" date="2021-02" db="EMBL/GenBank/DDBJ databases">
        <authorList>
            <person name="Nowell W R."/>
        </authorList>
    </citation>
    <scope>NUCLEOTIDE SEQUENCE</scope>
</reference>
<evidence type="ECO:0000256" key="2">
    <source>
        <dbReference type="ARBA" id="ARBA00010252"/>
    </source>
</evidence>
<feature type="transmembrane region" description="Helical" evidence="6">
    <location>
        <begin position="30"/>
        <end position="48"/>
    </location>
</feature>
<dbReference type="GO" id="GO:0031594">
    <property type="term" value="C:neuromuscular junction"/>
    <property type="evidence" value="ECO:0007669"/>
    <property type="project" value="TreeGrafter"/>
</dbReference>
<dbReference type="Proteomes" id="UP000663865">
    <property type="component" value="Unassembled WGS sequence"/>
</dbReference>
<keyword evidence="4 6" id="KW-1133">Transmembrane helix</keyword>
<dbReference type="EMBL" id="CAJNYT010000729">
    <property type="protein sequence ID" value="CAF3367725.1"/>
    <property type="molecule type" value="Genomic_DNA"/>
</dbReference>
<name>A0A817ZKR5_9BILA</name>
<dbReference type="EMBL" id="CAJNYD010002137">
    <property type="protein sequence ID" value="CAF3394578.1"/>
    <property type="molecule type" value="Genomic_DNA"/>
</dbReference>
<dbReference type="GO" id="GO:0030672">
    <property type="term" value="C:synaptic vesicle membrane"/>
    <property type="evidence" value="ECO:0007669"/>
    <property type="project" value="TreeGrafter"/>
</dbReference>
<dbReference type="Proteomes" id="UP000663851">
    <property type="component" value="Unassembled WGS sequence"/>
</dbReference>
<dbReference type="PANTHER" id="PTHR10838">
    <property type="entry name" value="SYNAPTOGYRIN"/>
    <property type="match status" value="1"/>
</dbReference>
<organism evidence="10 16">
    <name type="scientific">Rotaria socialis</name>
    <dbReference type="NCBI Taxonomy" id="392032"/>
    <lineage>
        <taxon>Eukaryota</taxon>
        <taxon>Metazoa</taxon>
        <taxon>Spiralia</taxon>
        <taxon>Gnathifera</taxon>
        <taxon>Rotifera</taxon>
        <taxon>Eurotatoria</taxon>
        <taxon>Bdelloidea</taxon>
        <taxon>Philodinida</taxon>
        <taxon>Philodinidae</taxon>
        <taxon>Rotaria</taxon>
    </lineage>
</organism>
<dbReference type="EMBL" id="CAJOBQ010000240">
    <property type="protein sequence ID" value="CAF4303784.1"/>
    <property type="molecule type" value="Genomic_DNA"/>
</dbReference>
<dbReference type="InterPro" id="IPR016579">
    <property type="entry name" value="Synaptogyrin"/>
</dbReference>
<evidence type="ECO:0000256" key="1">
    <source>
        <dbReference type="ARBA" id="ARBA00004141"/>
    </source>
</evidence>
<evidence type="ECO:0000313" key="11">
    <source>
        <dbReference type="EMBL" id="CAF3394916.1"/>
    </source>
</evidence>
<dbReference type="Proteomes" id="UP000663838">
    <property type="component" value="Unassembled WGS sequence"/>
</dbReference>
<dbReference type="AlphaFoldDB" id="A0A817ZKR5"/>
<evidence type="ECO:0000313" key="10">
    <source>
        <dbReference type="EMBL" id="CAF3394578.1"/>
    </source>
</evidence>
<evidence type="ECO:0000256" key="3">
    <source>
        <dbReference type="ARBA" id="ARBA00022692"/>
    </source>
</evidence>
<evidence type="ECO:0000313" key="9">
    <source>
        <dbReference type="EMBL" id="CAF3367725.1"/>
    </source>
</evidence>
<evidence type="ECO:0000313" key="16">
    <source>
        <dbReference type="Proteomes" id="UP000663833"/>
    </source>
</evidence>
<dbReference type="PROSITE" id="PS51225">
    <property type="entry name" value="MARVEL"/>
    <property type="match status" value="1"/>
</dbReference>
<dbReference type="EMBL" id="CAJOBS010000194">
    <property type="protein sequence ID" value="CAF4520120.1"/>
    <property type="molecule type" value="Genomic_DNA"/>
</dbReference>
<evidence type="ECO:0000256" key="5">
    <source>
        <dbReference type="ARBA" id="ARBA00023136"/>
    </source>
</evidence>
<protein>
    <recommendedName>
        <fullName evidence="6">Synaptogyrin</fullName>
    </recommendedName>
</protein>
<feature type="transmembrane region" description="Helical" evidence="6">
    <location>
        <begin position="143"/>
        <end position="166"/>
    </location>
</feature>
<dbReference type="InterPro" id="IPR008253">
    <property type="entry name" value="Marvel"/>
</dbReference>
<dbReference type="Proteomes" id="UP000663848">
    <property type="component" value="Unassembled WGS sequence"/>
</dbReference>
<keyword evidence="3 6" id="KW-0812">Transmembrane</keyword>
<accession>A0A817ZKR5</accession>
<dbReference type="EMBL" id="CAJNYU010000369">
    <property type="protein sequence ID" value="CAF3354165.1"/>
    <property type="molecule type" value="Genomic_DNA"/>
</dbReference>
<evidence type="ECO:0000313" key="13">
    <source>
        <dbReference type="EMBL" id="CAF4303784.1"/>
    </source>
</evidence>
<keyword evidence="5 6" id="KW-0472">Membrane</keyword>
<dbReference type="Proteomes" id="UP000663833">
    <property type="component" value="Unassembled WGS sequence"/>
</dbReference>
<evidence type="ECO:0000313" key="14">
    <source>
        <dbReference type="EMBL" id="CAF4520120.1"/>
    </source>
</evidence>
<evidence type="ECO:0000313" key="12">
    <source>
        <dbReference type="EMBL" id="CAF4149559.1"/>
    </source>
</evidence>
<dbReference type="EMBL" id="CAJNYV010000929">
    <property type="protein sequence ID" value="CAF3394916.1"/>
    <property type="molecule type" value="Genomic_DNA"/>
</dbReference>
<gene>
    <name evidence="8" type="ORF">FME351_LOCUS4791</name>
    <name evidence="9" type="ORF">GRG538_LOCUS7029</name>
    <name evidence="12" type="ORF">HFQ381_LOCUS4259</name>
    <name evidence="11" type="ORF">KIK155_LOCUS7562</name>
    <name evidence="10" type="ORF">LUA448_LOCUS16991</name>
    <name evidence="15" type="ORF">QYT958_LOCUS10308</name>
    <name evidence="14" type="ORF">TOA249_LOCUS4945</name>
    <name evidence="13" type="ORF">TSG867_LOCUS6431</name>
</gene>
<dbReference type="Pfam" id="PF01284">
    <property type="entry name" value="MARVEL"/>
    <property type="match status" value="1"/>
</dbReference>
<evidence type="ECO:0000313" key="8">
    <source>
        <dbReference type="EMBL" id="CAF3354165.1"/>
    </source>
</evidence>
<feature type="transmembrane region" description="Helical" evidence="6">
    <location>
        <begin position="101"/>
        <end position="123"/>
    </location>
</feature>
<dbReference type="Proteomes" id="UP000663872">
    <property type="component" value="Unassembled WGS sequence"/>
</dbReference>
<evidence type="ECO:0000256" key="6">
    <source>
        <dbReference type="PIRNR" id="PIRNR011282"/>
    </source>
</evidence>
<sequence length="224" mass="24906">MNSSSEPQAYGAGRVGSAFDPIGFIRKPQVILRVVAWVFAIIVFACIAQDGYMNDVCRYNDSNACGYGIGLGVIAFLLTIAFMGLDVYFPNISNVKTRKTIVTVELATSGILVFLWFIGFCYMTDQWRKEPDKNKNEWNGRNSVQAAIAFAFFSIFVWVGLTFFAFQRYREGILNLFSSNYEDPSTGSTQTYGGYPPSGGAGSFSQSPFTANQQMQTNYQPPTY</sequence>
<comment type="similarity">
    <text evidence="2 6">Belongs to the synaptogyrin family.</text>
</comment>
<dbReference type="EMBL" id="CAJOBO010000166">
    <property type="protein sequence ID" value="CAF4149559.1"/>
    <property type="molecule type" value="Genomic_DNA"/>
</dbReference>
<dbReference type="PIRSF" id="PIRSF011282">
    <property type="entry name" value="Synaptogyrin"/>
    <property type="match status" value="1"/>
</dbReference>